<accession>A0ABR9GGD3</accession>
<sequence length="100" mass="11201">MPDWKALALSRLRDIGWSAWDPIGLLTLGADWRNEPFADEYDSYLIEAASGLRDGWPVKKATDYLLLIASDHMGLSQVSRPAAEATAKAIADYLRELDHR</sequence>
<protein>
    <submittedName>
        <fullName evidence="1">Uncharacterized protein</fullName>
    </submittedName>
</protein>
<evidence type="ECO:0000313" key="2">
    <source>
        <dbReference type="Proteomes" id="UP000598227"/>
    </source>
</evidence>
<dbReference type="RefSeq" id="WP_192565106.1">
    <property type="nucleotide sequence ID" value="NZ_JACZEP010000001.1"/>
</dbReference>
<reference evidence="1 2" key="1">
    <citation type="submission" date="2020-09" db="EMBL/GenBank/DDBJ databases">
        <title>Draft Genome Sequence of Aminobacter carboxidus type strain DSM 1086, a soil Gram-negative carboxydobacterium.</title>
        <authorList>
            <person name="Turrini P."/>
            <person name="Tescari M."/>
            <person name="Artuso I."/>
            <person name="Lugli G.A."/>
            <person name="Frangipani E."/>
            <person name="Ventura M."/>
            <person name="Visca P."/>
        </authorList>
    </citation>
    <scope>NUCLEOTIDE SEQUENCE [LARGE SCALE GENOMIC DNA]</scope>
    <source>
        <strain evidence="1 2">DSM 1086</strain>
    </source>
</reference>
<gene>
    <name evidence="1" type="ORF">IHE39_00235</name>
</gene>
<organism evidence="1 2">
    <name type="scientific">Aminobacter carboxidus</name>
    <dbReference type="NCBI Taxonomy" id="376165"/>
    <lineage>
        <taxon>Bacteria</taxon>
        <taxon>Pseudomonadati</taxon>
        <taxon>Pseudomonadota</taxon>
        <taxon>Alphaproteobacteria</taxon>
        <taxon>Hyphomicrobiales</taxon>
        <taxon>Phyllobacteriaceae</taxon>
        <taxon>Aminobacter</taxon>
    </lineage>
</organism>
<name>A0ABR9GGD3_9HYPH</name>
<evidence type="ECO:0000313" key="1">
    <source>
        <dbReference type="EMBL" id="MBE1202713.1"/>
    </source>
</evidence>
<dbReference type="EMBL" id="JACZEP010000001">
    <property type="protein sequence ID" value="MBE1202713.1"/>
    <property type="molecule type" value="Genomic_DNA"/>
</dbReference>
<proteinExistence type="predicted"/>
<dbReference type="Proteomes" id="UP000598227">
    <property type="component" value="Unassembled WGS sequence"/>
</dbReference>
<keyword evidence="2" id="KW-1185">Reference proteome</keyword>
<comment type="caution">
    <text evidence="1">The sequence shown here is derived from an EMBL/GenBank/DDBJ whole genome shotgun (WGS) entry which is preliminary data.</text>
</comment>